<reference evidence="2 3" key="1">
    <citation type="submission" date="2018-08" db="EMBL/GenBank/DDBJ databases">
        <title>A genome reference for cultivated species of the human gut microbiota.</title>
        <authorList>
            <person name="Zou Y."/>
            <person name="Xue W."/>
            <person name="Luo G."/>
        </authorList>
    </citation>
    <scope>NUCLEOTIDE SEQUENCE [LARGE SCALE GENOMIC DNA]</scope>
    <source>
        <strain evidence="2 3">AF11-14</strain>
    </source>
</reference>
<keyword evidence="2" id="KW-0067">ATP-binding</keyword>
<feature type="non-terminal residue" evidence="2">
    <location>
        <position position="42"/>
    </location>
</feature>
<protein>
    <submittedName>
        <fullName evidence="2">Helicase</fullName>
    </submittedName>
</protein>
<feature type="region of interest" description="Disordered" evidence="1">
    <location>
        <begin position="1"/>
        <end position="25"/>
    </location>
</feature>
<evidence type="ECO:0000313" key="2">
    <source>
        <dbReference type="EMBL" id="RGW62292.1"/>
    </source>
</evidence>
<keyword evidence="2" id="KW-0347">Helicase</keyword>
<sequence length="42" mass="4555">MSKTNDNKQPVAVGSKQPQAAPPTNEVFIRVGTTLYKVVDQP</sequence>
<keyword evidence="2" id="KW-0378">Hydrolase</keyword>
<dbReference type="Proteomes" id="UP000286077">
    <property type="component" value="Unassembled WGS sequence"/>
</dbReference>
<proteinExistence type="predicted"/>
<gene>
    <name evidence="2" type="ORF">DWV60_16480</name>
</gene>
<dbReference type="GO" id="GO:0004386">
    <property type="term" value="F:helicase activity"/>
    <property type="evidence" value="ECO:0007669"/>
    <property type="project" value="UniProtKB-KW"/>
</dbReference>
<keyword evidence="2" id="KW-0547">Nucleotide-binding</keyword>
<dbReference type="EMBL" id="QSAQ01000097">
    <property type="protein sequence ID" value="RGW62292.1"/>
    <property type="molecule type" value="Genomic_DNA"/>
</dbReference>
<accession>A0AA93BFB3</accession>
<name>A0AA93BFB3_9BACT</name>
<dbReference type="AlphaFoldDB" id="A0AA93BFB3"/>
<comment type="caution">
    <text evidence="2">The sequence shown here is derived from an EMBL/GenBank/DDBJ whole genome shotgun (WGS) entry which is preliminary data.</text>
</comment>
<evidence type="ECO:0000313" key="3">
    <source>
        <dbReference type="Proteomes" id="UP000286077"/>
    </source>
</evidence>
<organism evidence="2 3">
    <name type="scientific">Segatella copri</name>
    <dbReference type="NCBI Taxonomy" id="165179"/>
    <lineage>
        <taxon>Bacteria</taxon>
        <taxon>Pseudomonadati</taxon>
        <taxon>Bacteroidota</taxon>
        <taxon>Bacteroidia</taxon>
        <taxon>Bacteroidales</taxon>
        <taxon>Prevotellaceae</taxon>
        <taxon>Segatella</taxon>
    </lineage>
</organism>
<evidence type="ECO:0000256" key="1">
    <source>
        <dbReference type="SAM" id="MobiDB-lite"/>
    </source>
</evidence>